<sequence length="649" mass="72714">MREGPPSSETWSPDSGTPPPFTPEYGAPAQAQEPWDPHGDVPPPLENDIPDPEGETPRVVHKGVSEMQERSIEDPVLLSEREYSKKFLASERKKIAEMIHAERKKSHNQLAKLGVSLDLEEILTPEEEGNIAVLSHARAEEATLLAERLGGSSELTAEDVVEERANIKMLVENDEKLGSLKAKIAEHYARADELAKEKFTNFQKSVDQTILRNNAFIVHAFLTREEFRHNELSNVEKRATLEDDINLLLSLEPSISTSSVIPGSGQGLWENNVGVILGGGDIAGAEQGDAGSYTTGIKGRKIIGQEGISQTKIDAIISKRGDDKGYNEIIVDNPKIFGMFKTVAVDPSGKMRGDVAAFEEYVSLAEQKGIPVYVMTPDRRIFEFIAIHTDGDITTGSEITPEQVARGKAGLPGEKRKEIGEEVLSKHLFKKIHIHKEAEKILASLDGSDRASIEISREEYLAQLKNNPGSISRQLREVPESFKNDKSFMLETAMHTEAAFVYEQAGEDLKSDPDFIKQIYALRSGQNKRDVYTYMPEALKKDEEMALLAIENDDFDALDASLASSPSVWEKICDRLIERTNIYKWSEMKEGDTQVYSPYLSMRGDNYSNVNLSERFTTDEVFIHKLNERYPDFQFKVDEYKQFRVTKVV</sequence>
<dbReference type="Proteomes" id="UP000176997">
    <property type="component" value="Unassembled WGS sequence"/>
</dbReference>
<reference evidence="2 3" key="1">
    <citation type="journal article" date="2016" name="Nat. Commun.">
        <title>Thousands of microbial genomes shed light on interconnected biogeochemical processes in an aquifer system.</title>
        <authorList>
            <person name="Anantharaman K."/>
            <person name="Brown C.T."/>
            <person name="Hug L.A."/>
            <person name="Sharon I."/>
            <person name="Castelle C.J."/>
            <person name="Probst A.J."/>
            <person name="Thomas B.C."/>
            <person name="Singh A."/>
            <person name="Wilkins M.J."/>
            <person name="Karaoz U."/>
            <person name="Brodie E.L."/>
            <person name="Williams K.H."/>
            <person name="Hubbard S.S."/>
            <person name="Banfield J.F."/>
        </authorList>
    </citation>
    <scope>NUCLEOTIDE SEQUENCE [LARGE SCALE GENOMIC DNA]</scope>
</reference>
<proteinExistence type="predicted"/>
<comment type="caution">
    <text evidence="2">The sequence shown here is derived from an EMBL/GenBank/DDBJ whole genome shotgun (WGS) entry which is preliminary data.</text>
</comment>
<evidence type="ECO:0000256" key="1">
    <source>
        <dbReference type="SAM" id="MobiDB-lite"/>
    </source>
</evidence>
<dbReference type="AlphaFoldDB" id="A0A1G2S4K8"/>
<name>A0A1G2S4K8_9BACT</name>
<dbReference type="STRING" id="1802723.A2675_00635"/>
<evidence type="ECO:0000313" key="3">
    <source>
        <dbReference type="Proteomes" id="UP000176997"/>
    </source>
</evidence>
<dbReference type="EMBL" id="MHUS01000038">
    <property type="protein sequence ID" value="OHA80024.1"/>
    <property type="molecule type" value="Genomic_DNA"/>
</dbReference>
<protein>
    <submittedName>
        <fullName evidence="2">Uncharacterized protein</fullName>
    </submittedName>
</protein>
<evidence type="ECO:0000313" key="2">
    <source>
        <dbReference type="EMBL" id="OHA80024.1"/>
    </source>
</evidence>
<accession>A0A1G2S4K8</accession>
<organism evidence="2 3">
    <name type="scientific">Candidatus Yonathbacteria bacterium RIFCSPHIGHO2_01_FULL_51_10</name>
    <dbReference type="NCBI Taxonomy" id="1802723"/>
    <lineage>
        <taxon>Bacteria</taxon>
        <taxon>Candidatus Yonathiibacteriota</taxon>
    </lineage>
</organism>
<feature type="region of interest" description="Disordered" evidence="1">
    <location>
        <begin position="1"/>
        <end position="58"/>
    </location>
</feature>
<gene>
    <name evidence="2" type="ORF">A2675_00635</name>
</gene>